<keyword evidence="2" id="KW-0812">Transmembrane</keyword>
<accession>A0ABS6Z9F0</accession>
<dbReference type="EMBL" id="WTFF01000137">
    <property type="protein sequence ID" value="MBW5484029.1"/>
    <property type="molecule type" value="Genomic_DNA"/>
</dbReference>
<sequence length="211" mass="21828">MVGGSDDQGQAFPVYVVVVAGLLFAALAFFVVGQASVTRSDAQGAADAAALAAAREARDNLVPGLDLGGLKSEDWSKVLEGKFFDPAGACGKAEDFAARNAAKATCTRQFLRFTVAVETTNTVGNSVIPGTDAMHGTANATAEIEPRCRLGPMATASPPLPPPVEGPTPPPTPPGPVKITCTGGDDIIFDPLKPKPWNQLARVLFSVRLVD</sequence>
<protein>
    <recommendedName>
        <fullName evidence="3">Putative Flp pilus-assembly TadG-like N-terminal domain-containing protein</fullName>
    </recommendedName>
</protein>
<keyword evidence="5" id="KW-1185">Reference proteome</keyword>
<dbReference type="InterPro" id="IPR028087">
    <property type="entry name" value="Tad_N"/>
</dbReference>
<evidence type="ECO:0000256" key="1">
    <source>
        <dbReference type="SAM" id="MobiDB-lite"/>
    </source>
</evidence>
<proteinExistence type="predicted"/>
<keyword evidence="2" id="KW-1133">Transmembrane helix</keyword>
<feature type="region of interest" description="Disordered" evidence="1">
    <location>
        <begin position="152"/>
        <end position="174"/>
    </location>
</feature>
<name>A0ABS6Z9F0_9ACTN</name>
<gene>
    <name evidence="4" type="ORF">GPJ59_19620</name>
</gene>
<evidence type="ECO:0000259" key="3">
    <source>
        <dbReference type="Pfam" id="PF13400"/>
    </source>
</evidence>
<feature type="compositionally biased region" description="Pro residues" evidence="1">
    <location>
        <begin position="158"/>
        <end position="174"/>
    </location>
</feature>
<evidence type="ECO:0000313" key="5">
    <source>
        <dbReference type="Proteomes" id="UP000812013"/>
    </source>
</evidence>
<reference evidence="4 5" key="1">
    <citation type="submission" date="2019-12" db="EMBL/GenBank/DDBJ databases">
        <title>Genome sequence of Streptomyces bambusae.</title>
        <authorList>
            <person name="Bansal K."/>
            <person name="Choksket S."/>
            <person name="Korpole S."/>
            <person name="Patil P.B."/>
        </authorList>
    </citation>
    <scope>NUCLEOTIDE SEQUENCE [LARGE SCALE GENOMIC DNA]</scope>
    <source>
        <strain evidence="4 5">SK60</strain>
    </source>
</reference>
<feature type="transmembrane region" description="Helical" evidence="2">
    <location>
        <begin position="12"/>
        <end position="32"/>
    </location>
</feature>
<dbReference type="Proteomes" id="UP000812013">
    <property type="component" value="Unassembled WGS sequence"/>
</dbReference>
<keyword evidence="2" id="KW-0472">Membrane</keyword>
<comment type="caution">
    <text evidence="4">The sequence shown here is derived from an EMBL/GenBank/DDBJ whole genome shotgun (WGS) entry which is preliminary data.</text>
</comment>
<dbReference type="Pfam" id="PF13400">
    <property type="entry name" value="Tad"/>
    <property type="match status" value="1"/>
</dbReference>
<evidence type="ECO:0000313" key="4">
    <source>
        <dbReference type="EMBL" id="MBW5484029.1"/>
    </source>
</evidence>
<organism evidence="4 5">
    <name type="scientific">Streptomyces bambusae</name>
    <dbReference type="NCBI Taxonomy" id="1550616"/>
    <lineage>
        <taxon>Bacteria</taxon>
        <taxon>Bacillati</taxon>
        <taxon>Actinomycetota</taxon>
        <taxon>Actinomycetes</taxon>
        <taxon>Kitasatosporales</taxon>
        <taxon>Streptomycetaceae</taxon>
        <taxon>Streptomyces</taxon>
    </lineage>
</organism>
<evidence type="ECO:0000256" key="2">
    <source>
        <dbReference type="SAM" id="Phobius"/>
    </source>
</evidence>
<feature type="domain" description="Putative Flp pilus-assembly TadG-like N-terminal" evidence="3">
    <location>
        <begin position="9"/>
        <end position="55"/>
    </location>
</feature>